<proteinExistence type="predicted"/>
<evidence type="ECO:0000256" key="1">
    <source>
        <dbReference type="SAM" id="MobiDB-lite"/>
    </source>
</evidence>
<dbReference type="EMBL" id="QVQW01000001">
    <property type="protein sequence ID" value="RKU49574.1"/>
    <property type="molecule type" value="Genomic_DNA"/>
</dbReference>
<evidence type="ECO:0000313" key="2">
    <source>
        <dbReference type="EMBL" id="RKU49574.1"/>
    </source>
</evidence>
<feature type="region of interest" description="Disordered" evidence="1">
    <location>
        <begin position="381"/>
        <end position="525"/>
    </location>
</feature>
<dbReference type="OrthoDB" id="3944128at2759"/>
<feature type="compositionally biased region" description="Low complexity" evidence="1">
    <location>
        <begin position="463"/>
        <end position="511"/>
    </location>
</feature>
<dbReference type="PRINTS" id="PR01217">
    <property type="entry name" value="PRICHEXTENSN"/>
</dbReference>
<gene>
    <name evidence="2" type="ORF">DL546_009373</name>
</gene>
<feature type="compositionally biased region" description="Pro residues" evidence="1">
    <location>
        <begin position="330"/>
        <end position="343"/>
    </location>
</feature>
<feature type="compositionally biased region" description="Low complexity" evidence="1">
    <location>
        <begin position="399"/>
        <end position="456"/>
    </location>
</feature>
<keyword evidence="3" id="KW-1185">Reference proteome</keyword>
<name>A0A420YNW6_9PEZI</name>
<organism evidence="2 3">
    <name type="scientific">Coniochaeta pulveracea</name>
    <dbReference type="NCBI Taxonomy" id="177199"/>
    <lineage>
        <taxon>Eukaryota</taxon>
        <taxon>Fungi</taxon>
        <taxon>Dikarya</taxon>
        <taxon>Ascomycota</taxon>
        <taxon>Pezizomycotina</taxon>
        <taxon>Sordariomycetes</taxon>
        <taxon>Sordariomycetidae</taxon>
        <taxon>Coniochaetales</taxon>
        <taxon>Coniochaetaceae</taxon>
        <taxon>Coniochaeta</taxon>
    </lineage>
</organism>
<comment type="caution">
    <text evidence="2">The sequence shown here is derived from an EMBL/GenBank/DDBJ whole genome shotgun (WGS) entry which is preliminary data.</text>
</comment>
<feature type="region of interest" description="Disordered" evidence="1">
    <location>
        <begin position="323"/>
        <end position="343"/>
    </location>
</feature>
<feature type="compositionally biased region" description="Low complexity" evidence="1">
    <location>
        <begin position="381"/>
        <end position="391"/>
    </location>
</feature>
<accession>A0A420YNW6</accession>
<sequence>MNSARKRAATQQLATIGTKRLAKQQFRLDHGTATASMTYKSYAADQHTISSACRIRHLADLPLAAVNVVDQLVLNHHDHTHNHINYEHILNDNVYHLNHISNFIHNVDNFYNHINDFNDVYNDFHNFHHIYHDVDDIYDIHNNVHDVHDLHNYTCTVSAGTVNLYYWPTNRPYAYPSTYVDQTLDYTFTYPTVYMYIPTAAGIPYNNSMGAPGPSTSNWILPLDLYDVSTIYDGGSSTRQLTLSDLGTNCPQTADPTAIATMVDSACDPVLAAPTQVRKWAYPCNACGRFGLFDPPYAVPTLTGGLVQPTVTKTTGQPVVVPTVTTSGVPAPPTTTAAPPPPPTSVEVGILEIVYYSNGTPVATAVVTETGVHGTVTSSIEVSAPPASSGAPSPPASSAPPTSETPSSAAPAPSPSTSAAAPPSSDTASSAAPAPSLSTSASAPPASTTELPTESSPRPPPSSSAAPIPGTSDTASDSSTLGSDTTTTTGASSGSSTTTTPAVVGSGTSSSTPPPVVTAAGSQVSSGLTWLMPAVVFAVFML</sequence>
<evidence type="ECO:0000313" key="3">
    <source>
        <dbReference type="Proteomes" id="UP000275385"/>
    </source>
</evidence>
<dbReference type="Proteomes" id="UP000275385">
    <property type="component" value="Unassembled WGS sequence"/>
</dbReference>
<dbReference type="STRING" id="177199.A0A420YNW6"/>
<dbReference type="AlphaFoldDB" id="A0A420YNW6"/>
<reference evidence="2 3" key="1">
    <citation type="submission" date="2018-08" db="EMBL/GenBank/DDBJ databases">
        <title>Draft genome of the lignicolous fungus Coniochaeta pulveracea.</title>
        <authorList>
            <person name="Borstlap C.J."/>
            <person name="De Witt R.N."/>
            <person name="Botha A."/>
            <person name="Volschenk H."/>
        </authorList>
    </citation>
    <scope>NUCLEOTIDE SEQUENCE [LARGE SCALE GENOMIC DNA]</scope>
    <source>
        <strain evidence="2 3">CAB683</strain>
    </source>
</reference>
<protein>
    <submittedName>
        <fullName evidence="2">Uncharacterized protein</fullName>
    </submittedName>
</protein>